<dbReference type="EMBL" id="CAJVPI010000449">
    <property type="protein sequence ID" value="CAG8536521.1"/>
    <property type="molecule type" value="Genomic_DNA"/>
</dbReference>
<accession>A0A9N9AN23</accession>
<gene>
    <name evidence="3" type="ORF">PBRASI_LOCUS4373</name>
</gene>
<dbReference type="OrthoDB" id="635774at2759"/>
<name>A0A9N9AN23_9GLOM</name>
<dbReference type="GO" id="GO:0004672">
    <property type="term" value="F:protein kinase activity"/>
    <property type="evidence" value="ECO:0007669"/>
    <property type="project" value="InterPro"/>
</dbReference>
<sequence length="1148" mass="127745">MYLLQKDSAHVDEIPPLTENTTRASNEILTHGRCEDCGILRADYNWCAQCDSARLKENSNWTCEHSDIDNFIRLSQQNTTKKTDFIEWIPHCQFKSISYIAKGGFSIVSSAEWTEGPIVSWDKSKNQWKRAGQTSVVLKTLNNSQKITDEYLNEISGLKQRLDSNRILRYYGITKDPSTKEFVLAIQYIPEGSLRTFLDQKYHTLVWEDKLYTITEIARGLAEIHGANLIHGDFHSGNILYNNNAYMISDVGLYRPADESSRYNKAKTHGVLPYIAPELLHDKPHSPAADVYSFGTIMWEVASGERPFANRGHNFLLALDICDGVRPKVVDGTPECYAVLMNRCWDARPEERPSATYLVEVLGEWCESIHQLGSRIASQFKEANGKRTTMHMSGSYNVHPNASYTSRLLKFKNLPEPKNINDPLCMPVLRADDAEEEEATKQIGKLNINGFEEDMPTSPHISDSVNKLNDIKTVSLPQLETISLPKSPTSTNSSTASSPTVESLAKRLSLPKSESIFIPKTSSVELAKKRFSLQTPESNKAFEKPLRKTGNIENLKKRFSQSQDDFKNIGGQSNKGGLVETLRKRFAQSQTNAPDMSMVVKTGSYIGHHVLKRDGSSPSPDINRILSPSLESDSPSTCVPRSESPQQIEQVATTIDSTSETATAETNQDRPIEVSTNDVTDQTSQEKAEKVDDLQKTEEISDKTSADSSNPPSPKVSEQPIQSNDPNTTSTSPVTSQTPPDLSITDDQPPGPTSPSLTPQKSLATETPTLESSQSTTTSSANSISNEQIWSDVSSVDSKSCCDVSPIDSPRFEPSVLIPETLSEVDEDEVEISELQSEMLHPESNLTRPKRTLSASPRLQRKSGNNSRSSSREPAKPAKERRSSSASTKVSARTLALSMPKGRTKSFDSARNTRISVHQRVEILPVEPSLLNKPWSIKKILNLFKRWGPTEQLSFNLLSNKALMLIALVTMWYSDSDLGCIVADSVEFIGDTVWPDAMQFTASRRKSGICKSSGTIFAYKEDKDLCPVYTTKQLLKQSDPFRAGRAHKGKLFLAPMRPYPDGNAEDLGRMITDVFQAAGINVWRSNPNSSRYVLRPLEVGVELGIALRACVWTSDRSFMKRYRKNGEKKTIVKTEISNDEGESNILAN</sequence>
<feature type="compositionally biased region" description="Polar residues" evidence="1">
    <location>
        <begin position="754"/>
        <end position="764"/>
    </location>
</feature>
<dbReference type="SUPFAM" id="SSF56112">
    <property type="entry name" value="Protein kinase-like (PK-like)"/>
    <property type="match status" value="1"/>
</dbReference>
<keyword evidence="4" id="KW-1185">Reference proteome</keyword>
<dbReference type="Proteomes" id="UP000789739">
    <property type="component" value="Unassembled WGS sequence"/>
</dbReference>
<dbReference type="GO" id="GO:0005737">
    <property type="term" value="C:cytoplasm"/>
    <property type="evidence" value="ECO:0007669"/>
    <property type="project" value="TreeGrafter"/>
</dbReference>
<feature type="compositionally biased region" description="Basic and acidic residues" evidence="1">
    <location>
        <begin position="684"/>
        <end position="705"/>
    </location>
</feature>
<dbReference type="InterPro" id="IPR050167">
    <property type="entry name" value="Ser_Thr_protein_kinase"/>
</dbReference>
<dbReference type="InterPro" id="IPR001245">
    <property type="entry name" value="Ser-Thr/Tyr_kinase_cat_dom"/>
</dbReference>
<evidence type="ECO:0000259" key="2">
    <source>
        <dbReference type="PROSITE" id="PS50011"/>
    </source>
</evidence>
<comment type="caution">
    <text evidence="3">The sequence shown here is derived from an EMBL/GenBank/DDBJ whole genome shotgun (WGS) entry which is preliminary data.</text>
</comment>
<dbReference type="PROSITE" id="PS50011">
    <property type="entry name" value="PROTEIN_KINASE_DOM"/>
    <property type="match status" value="1"/>
</dbReference>
<proteinExistence type="predicted"/>
<dbReference type="Pfam" id="PF07714">
    <property type="entry name" value="PK_Tyr_Ser-Thr"/>
    <property type="match status" value="1"/>
</dbReference>
<reference evidence="3" key="1">
    <citation type="submission" date="2021-06" db="EMBL/GenBank/DDBJ databases">
        <authorList>
            <person name="Kallberg Y."/>
            <person name="Tangrot J."/>
            <person name="Rosling A."/>
        </authorList>
    </citation>
    <scope>NUCLEOTIDE SEQUENCE</scope>
    <source>
        <strain evidence="3">BR232B</strain>
    </source>
</reference>
<evidence type="ECO:0000256" key="1">
    <source>
        <dbReference type="SAM" id="MobiDB-lite"/>
    </source>
</evidence>
<evidence type="ECO:0000313" key="4">
    <source>
        <dbReference type="Proteomes" id="UP000789739"/>
    </source>
</evidence>
<dbReference type="Gene3D" id="1.10.510.10">
    <property type="entry name" value="Transferase(Phosphotransferase) domain 1"/>
    <property type="match status" value="1"/>
</dbReference>
<dbReference type="PANTHER" id="PTHR23257:SF974">
    <property type="entry name" value="RECEPTOR-INTERACTING SERINE_THREONINE-PROTEIN KINASE 3"/>
    <property type="match status" value="1"/>
</dbReference>
<feature type="compositionally biased region" description="Low complexity" evidence="1">
    <location>
        <begin position="722"/>
        <end position="741"/>
    </location>
</feature>
<dbReference type="InterPro" id="IPR000719">
    <property type="entry name" value="Prot_kinase_dom"/>
</dbReference>
<feature type="domain" description="Protein kinase" evidence="2">
    <location>
        <begin position="94"/>
        <end position="366"/>
    </location>
</feature>
<feature type="compositionally biased region" description="Acidic residues" evidence="1">
    <location>
        <begin position="823"/>
        <end position="832"/>
    </location>
</feature>
<feature type="compositionally biased region" description="Low complexity" evidence="1">
    <location>
        <begin position="765"/>
        <end position="805"/>
    </location>
</feature>
<dbReference type="GO" id="GO:0007165">
    <property type="term" value="P:signal transduction"/>
    <property type="evidence" value="ECO:0007669"/>
    <property type="project" value="TreeGrafter"/>
</dbReference>
<dbReference type="PANTHER" id="PTHR23257">
    <property type="entry name" value="SERINE-THREONINE PROTEIN KINASE"/>
    <property type="match status" value="1"/>
</dbReference>
<feature type="region of interest" description="Disordered" evidence="1">
    <location>
        <begin position="610"/>
        <end position="895"/>
    </location>
</feature>
<feature type="compositionally biased region" description="Basic and acidic residues" evidence="1">
    <location>
        <begin position="870"/>
        <end position="883"/>
    </location>
</feature>
<dbReference type="AlphaFoldDB" id="A0A9N9AN23"/>
<protein>
    <submittedName>
        <fullName evidence="3">3107_t:CDS:1</fullName>
    </submittedName>
</protein>
<dbReference type="GO" id="GO:0005524">
    <property type="term" value="F:ATP binding"/>
    <property type="evidence" value="ECO:0007669"/>
    <property type="project" value="InterPro"/>
</dbReference>
<evidence type="ECO:0000313" key="3">
    <source>
        <dbReference type="EMBL" id="CAG8536521.1"/>
    </source>
</evidence>
<organism evidence="3 4">
    <name type="scientific">Paraglomus brasilianum</name>
    <dbReference type="NCBI Taxonomy" id="144538"/>
    <lineage>
        <taxon>Eukaryota</taxon>
        <taxon>Fungi</taxon>
        <taxon>Fungi incertae sedis</taxon>
        <taxon>Mucoromycota</taxon>
        <taxon>Glomeromycotina</taxon>
        <taxon>Glomeromycetes</taxon>
        <taxon>Paraglomerales</taxon>
        <taxon>Paraglomeraceae</taxon>
        <taxon>Paraglomus</taxon>
    </lineage>
</organism>
<feature type="compositionally biased region" description="Polar residues" evidence="1">
    <location>
        <begin position="629"/>
        <end position="666"/>
    </location>
</feature>
<dbReference type="InterPro" id="IPR011009">
    <property type="entry name" value="Kinase-like_dom_sf"/>
</dbReference>
<feature type="compositionally biased region" description="Polar residues" evidence="1">
    <location>
        <begin position="674"/>
        <end position="683"/>
    </location>
</feature>